<comment type="caution">
    <text evidence="3">The sequence shown here is derived from an EMBL/GenBank/DDBJ whole genome shotgun (WGS) entry which is preliminary data.</text>
</comment>
<dbReference type="InterPro" id="IPR001242">
    <property type="entry name" value="Condensation_dom"/>
</dbReference>
<dbReference type="InterPro" id="IPR041464">
    <property type="entry name" value="TubC_N"/>
</dbReference>
<evidence type="ECO:0000313" key="4">
    <source>
        <dbReference type="Proteomes" id="UP000033434"/>
    </source>
</evidence>
<gene>
    <name evidence="3" type="ORF">N479_26180</name>
</gene>
<feature type="domain" description="TubC N-terminal docking" evidence="2">
    <location>
        <begin position="3"/>
        <end position="53"/>
    </location>
</feature>
<dbReference type="GO" id="GO:0003824">
    <property type="term" value="F:catalytic activity"/>
    <property type="evidence" value="ECO:0007669"/>
    <property type="project" value="InterPro"/>
</dbReference>
<dbReference type="PANTHER" id="PTHR45398:SF1">
    <property type="entry name" value="ENZYME, PUTATIVE (JCVI)-RELATED"/>
    <property type="match status" value="1"/>
</dbReference>
<protein>
    <recommendedName>
        <fullName evidence="5">Condensation domain-containing protein</fullName>
    </recommendedName>
</protein>
<dbReference type="Gene3D" id="1.10.10.1830">
    <property type="entry name" value="Non-ribosomal peptide synthase, adenylation domain"/>
    <property type="match status" value="1"/>
</dbReference>
<sequence length="546" mass="61256">MNELLEQLYSIGVKLKLDDAENLKIIGKKERLTPEIINAIKTNKGRIVEWLKEQSNQPAATKIEANHLSGLCSPSFAQQRLWFIDQLQGGTPEYNMPNVFEVQGKLDLALVTEVFTQIIARHEVLRTVYQEVQGEAKQRIRPMTEVDFGINEIDFSHLQHEAQSEAVNEFVESDILQPFNLAEDLMLRVSYILTGADTGVLIFNMHHIASDGWSMEVLTKEFFALYEALIQGLPNPLPDLEIQYADYAYWQHTKLEGEALDKQLDYWVEHLDAVPPVHSLPLSYTRPEVKSHIGAVVQGDLPASIGKKLLALAKQHQLTPFMLLHGALSLLLARHSNNADIVIGTSTANRAQEELAPLIGFFVNTLVLRTQTDQGSLSEYFEHIKQVHLGAQSNQDVPFEQLVERLKIPRSSAHTPLFQIVLTTSTDYGIDSDSSLDSMALSGVTLVPYQADMVQAKFDLHISMNMSSAGVGITWKYDTSLFNDASIQKLNEHLCQLLVALSEVKHSEIPPSSLPVLSQTEEHYLLSELNDTKVSYPKDKAVHELF</sequence>
<dbReference type="InterPro" id="IPR023213">
    <property type="entry name" value="CAT-like_dom_sf"/>
</dbReference>
<dbReference type="Proteomes" id="UP000033434">
    <property type="component" value="Unassembled WGS sequence"/>
</dbReference>
<dbReference type="SUPFAM" id="SSF52777">
    <property type="entry name" value="CoA-dependent acyltransferases"/>
    <property type="match status" value="2"/>
</dbReference>
<dbReference type="Gene3D" id="3.30.559.10">
    <property type="entry name" value="Chloramphenicol acetyltransferase-like domain"/>
    <property type="match status" value="1"/>
</dbReference>
<dbReference type="InterPro" id="IPR044894">
    <property type="entry name" value="TubC_N_sf"/>
</dbReference>
<proteinExistence type="predicted"/>
<evidence type="ECO:0000313" key="3">
    <source>
        <dbReference type="EMBL" id="KKE85270.1"/>
    </source>
</evidence>
<organism evidence="3 4">
    <name type="scientific">Pseudoalteromonas luteoviolacea S4054</name>
    <dbReference type="NCBI Taxonomy" id="1129367"/>
    <lineage>
        <taxon>Bacteria</taxon>
        <taxon>Pseudomonadati</taxon>
        <taxon>Pseudomonadota</taxon>
        <taxon>Gammaproteobacteria</taxon>
        <taxon>Alteromonadales</taxon>
        <taxon>Pseudoalteromonadaceae</taxon>
        <taxon>Pseudoalteromonas</taxon>
    </lineage>
</organism>
<feature type="non-terminal residue" evidence="3">
    <location>
        <position position="546"/>
    </location>
</feature>
<dbReference type="Pfam" id="PF00668">
    <property type="entry name" value="Condensation"/>
    <property type="match status" value="1"/>
</dbReference>
<dbReference type="CDD" id="cd19531">
    <property type="entry name" value="LCL_NRPS-like"/>
    <property type="match status" value="1"/>
</dbReference>
<dbReference type="Gene3D" id="3.30.559.30">
    <property type="entry name" value="Nonribosomal peptide synthetase, condensation domain"/>
    <property type="match status" value="1"/>
</dbReference>
<evidence type="ECO:0000259" key="1">
    <source>
        <dbReference type="Pfam" id="PF00668"/>
    </source>
</evidence>
<dbReference type="FunFam" id="3.30.559.10:FF:000012">
    <property type="entry name" value="Non-ribosomal peptide synthetase"/>
    <property type="match status" value="1"/>
</dbReference>
<reference evidence="3 4" key="1">
    <citation type="journal article" date="2015" name="BMC Genomics">
        <title>Genome mining reveals unlocked bioactive potential of marine Gram-negative bacteria.</title>
        <authorList>
            <person name="Machado H."/>
            <person name="Sonnenschein E.C."/>
            <person name="Melchiorsen J."/>
            <person name="Gram L."/>
        </authorList>
    </citation>
    <scope>NUCLEOTIDE SEQUENCE [LARGE SCALE GENOMIC DNA]</scope>
    <source>
        <strain evidence="3 4">S4054</strain>
    </source>
</reference>
<evidence type="ECO:0008006" key="5">
    <source>
        <dbReference type="Google" id="ProtNLM"/>
    </source>
</evidence>
<dbReference type="PANTHER" id="PTHR45398">
    <property type="match status" value="1"/>
</dbReference>
<accession>A0A0F6AGC4</accession>
<feature type="domain" description="Condensation" evidence="1">
    <location>
        <begin position="75"/>
        <end position="525"/>
    </location>
</feature>
<dbReference type="Pfam" id="PF18563">
    <property type="entry name" value="TubC_N"/>
    <property type="match status" value="1"/>
</dbReference>
<dbReference type="EMBL" id="AUXW01000067">
    <property type="protein sequence ID" value="KKE85270.1"/>
    <property type="molecule type" value="Genomic_DNA"/>
</dbReference>
<name>A0A0F6AGC4_9GAMM</name>
<dbReference type="RefSeq" id="WP_231103341.1">
    <property type="nucleotide sequence ID" value="NZ_AUXW01000067.1"/>
</dbReference>
<evidence type="ECO:0000259" key="2">
    <source>
        <dbReference type="Pfam" id="PF18563"/>
    </source>
</evidence>
<dbReference type="AlphaFoldDB" id="A0A0F6AGC4"/>